<dbReference type="InterPro" id="IPR050985">
    <property type="entry name" value="Alpha-glycosidase_related"/>
</dbReference>
<dbReference type="Pfam" id="PF16874">
    <property type="entry name" value="Glyco_hydro_36C"/>
    <property type="match status" value="1"/>
</dbReference>
<keyword evidence="4 6" id="KW-0378">Hydrolase</keyword>
<dbReference type="Gene3D" id="2.70.98.60">
    <property type="entry name" value="alpha-galactosidase from lactobacil brevis"/>
    <property type="match status" value="1"/>
</dbReference>
<evidence type="ECO:0000256" key="2">
    <source>
        <dbReference type="ARBA" id="ARBA00006202"/>
    </source>
</evidence>
<dbReference type="OrthoDB" id="9758822at2"/>
<evidence type="ECO:0000256" key="1">
    <source>
        <dbReference type="ARBA" id="ARBA00001255"/>
    </source>
</evidence>
<evidence type="ECO:0000256" key="3">
    <source>
        <dbReference type="ARBA" id="ARBA00012755"/>
    </source>
</evidence>
<dbReference type="InterPro" id="IPR017853">
    <property type="entry name" value="GH"/>
</dbReference>
<evidence type="ECO:0000313" key="11">
    <source>
        <dbReference type="Proteomes" id="UP000031449"/>
    </source>
</evidence>
<dbReference type="EC" id="3.2.1.22" evidence="3 6"/>
<dbReference type="PROSITE" id="PS00512">
    <property type="entry name" value="ALPHA_GALACTOSIDASE"/>
    <property type="match status" value="1"/>
</dbReference>
<dbReference type="Gene3D" id="3.20.20.70">
    <property type="entry name" value="Aldolase class I"/>
    <property type="match status" value="1"/>
</dbReference>
<feature type="active site" description="Proton donor" evidence="7">
    <location>
        <position position="555"/>
    </location>
</feature>
<keyword evidence="5 6" id="KW-0326">Glycosidase</keyword>
<evidence type="ECO:0000256" key="6">
    <source>
        <dbReference type="PIRNR" id="PIRNR005536"/>
    </source>
</evidence>
<dbReference type="PANTHER" id="PTHR43053">
    <property type="entry name" value="GLYCOSIDASE FAMILY 31"/>
    <property type="match status" value="1"/>
</dbReference>
<feature type="domain" description="Glycosyl hydrolase family 36 N-terminal" evidence="9">
    <location>
        <begin position="37"/>
        <end position="292"/>
    </location>
</feature>
<evidence type="ECO:0000256" key="4">
    <source>
        <dbReference type="ARBA" id="ARBA00022801"/>
    </source>
</evidence>
<gene>
    <name evidence="10" type="ORF">JMA_09910</name>
</gene>
<evidence type="ECO:0000259" key="9">
    <source>
        <dbReference type="Pfam" id="PF16875"/>
    </source>
</evidence>
<dbReference type="STRING" id="1508404.JMA_09910"/>
<keyword evidence="11" id="KW-1185">Reference proteome</keyword>
<dbReference type="GO" id="GO:0016052">
    <property type="term" value="P:carbohydrate catabolic process"/>
    <property type="evidence" value="ECO:0007669"/>
    <property type="project" value="InterPro"/>
</dbReference>
<dbReference type="InterPro" id="IPR031704">
    <property type="entry name" value="Glyco_hydro_36_N"/>
</dbReference>
<dbReference type="BioCyc" id="JESP1508404:G14D9-10223-MONOMER"/>
<dbReference type="PRINTS" id="PR00743">
    <property type="entry name" value="GLHYDRLASE36"/>
</dbReference>
<dbReference type="HOGENOM" id="CLU_009640_2_1_9"/>
<dbReference type="InterPro" id="IPR002252">
    <property type="entry name" value="Glyco_hydro_36"/>
</dbReference>
<dbReference type="CDD" id="cd14791">
    <property type="entry name" value="GH36"/>
    <property type="match status" value="1"/>
</dbReference>
<dbReference type="Gene3D" id="2.60.40.1180">
    <property type="entry name" value="Golgi alpha-mannosidase II"/>
    <property type="match status" value="1"/>
</dbReference>
<sequence>MNHLSNKTTGIFISEDEKTFHLQTEETSYIIEVYREYVTHVYWGKRIEHYNGLMQHRFRDRGFSANPDSSDRAFSLDTLSQEYPSYGHTDFRDPAVHLQWADGSTVSDFRFSDYKVISGKPAPEGLPHVYAETEGDAETLVIRLKDQLRDAVIELSYTVFGKRNAITRSARIINEGTLSFRIQKCASVNIDFRKDDFDVINLPGAHERERDMERSSLGRHALSLESRRGSSSHQQNPFLALAEKGAGEEHGDVFAFNLVYSGSFKAIAEADQFRNTRVNMGIHPFDFSWLLEAGEAFQTPEVVLVYSDQGIGKMSRTFHQLYNNHLVRGEHKGKERPVLINNWEATYFDFTEEKVKEIVHAAAGTGVELFVLDDGWFGKRDHDRASLGDWIVHQEKLPSGLSGIADEVNQSGMKFGLWFEPEMVSPDSELYRNHPDWCLHVTDRRRSESRNQLVLDFANPEVRTNIIDQLKVILSSANIEYVKWDMNRNMTEIGSPSLPADRQRETAHRYMLGLYEVMEEITAAFPHILFESCSGGGGRFDPGMLYYMPQTWTSDNTDAVSRASIQYGTSLAYPASAMGAHVSASPNHQTGRLTSLKTRGYVAMEANFGYELDVTTMTEDELSVMTSQVEVYKNIRATIQFGDLYRLKNVHEDKCYATIKVNPDQSEAVFLYLHILNEANGPFKRVRLRGLDPHAKYYVDGLEAVYGGDELMNAGVPLPYPDGDFDSVLWTLKKVNK</sequence>
<feature type="active site" description="Nucleophile" evidence="7">
    <location>
        <position position="485"/>
    </location>
</feature>
<evidence type="ECO:0000256" key="7">
    <source>
        <dbReference type="PIRSR" id="PIRSR005536-1"/>
    </source>
</evidence>
<accession>A0A0B5AP57</accession>
<dbReference type="InterPro" id="IPR031705">
    <property type="entry name" value="Glyco_hydro_36_C"/>
</dbReference>
<dbReference type="PANTHER" id="PTHR43053:SF3">
    <property type="entry name" value="ALPHA-GALACTOSIDASE C-RELATED"/>
    <property type="match status" value="1"/>
</dbReference>
<name>A0A0B5AP57_9BACL</name>
<dbReference type="InterPro" id="IPR013785">
    <property type="entry name" value="Aldolase_TIM"/>
</dbReference>
<reference evidence="10 11" key="1">
    <citation type="submission" date="2014-08" db="EMBL/GenBank/DDBJ databases">
        <title>Complete genome of a marine bacteria Jeotgalibacillus malaysiensis.</title>
        <authorList>
            <person name="Yaakop A.S."/>
            <person name="Chan K.-G."/>
            <person name="Goh K.M."/>
        </authorList>
    </citation>
    <scope>NUCLEOTIDE SEQUENCE [LARGE SCALE GENOMIC DNA]</scope>
    <source>
        <strain evidence="10 11">D5</strain>
    </source>
</reference>
<organism evidence="10 11">
    <name type="scientific">Jeotgalibacillus malaysiensis</name>
    <dbReference type="NCBI Taxonomy" id="1508404"/>
    <lineage>
        <taxon>Bacteria</taxon>
        <taxon>Bacillati</taxon>
        <taxon>Bacillota</taxon>
        <taxon>Bacilli</taxon>
        <taxon>Bacillales</taxon>
        <taxon>Caryophanaceae</taxon>
        <taxon>Jeotgalibacillus</taxon>
    </lineage>
</organism>
<dbReference type="GO" id="GO:0004557">
    <property type="term" value="F:alpha-galactosidase activity"/>
    <property type="evidence" value="ECO:0007669"/>
    <property type="project" value="UniProtKB-UniRule"/>
</dbReference>
<feature type="domain" description="Glycosyl hydrolase family 36 C-terminal" evidence="8">
    <location>
        <begin position="657"/>
        <end position="732"/>
    </location>
</feature>
<evidence type="ECO:0000259" key="8">
    <source>
        <dbReference type="Pfam" id="PF16874"/>
    </source>
</evidence>
<comment type="catalytic activity">
    <reaction evidence="1 6">
        <text>Hydrolysis of terminal, non-reducing alpha-D-galactose residues in alpha-D-galactosides, including galactose oligosaccharides, galactomannans and galactolipids.</text>
        <dbReference type="EC" id="3.2.1.22"/>
    </reaction>
</comment>
<proteinExistence type="inferred from homology"/>
<evidence type="ECO:0000256" key="5">
    <source>
        <dbReference type="ARBA" id="ARBA00023295"/>
    </source>
</evidence>
<dbReference type="Pfam" id="PF02065">
    <property type="entry name" value="Melibiase"/>
    <property type="match status" value="1"/>
</dbReference>
<dbReference type="FunFam" id="3.20.20.70:FF:000118">
    <property type="entry name" value="Alpha-galactosidase"/>
    <property type="match status" value="1"/>
</dbReference>
<evidence type="ECO:0000313" key="10">
    <source>
        <dbReference type="EMBL" id="AJD90308.1"/>
    </source>
</evidence>
<dbReference type="Proteomes" id="UP000031449">
    <property type="component" value="Chromosome"/>
</dbReference>
<dbReference type="KEGG" id="jeo:JMA_09910"/>
<dbReference type="AlphaFoldDB" id="A0A0B5AP57"/>
<protein>
    <recommendedName>
        <fullName evidence="3 6">Alpha-galactosidase</fullName>
        <ecNumber evidence="3 6">3.2.1.22</ecNumber>
    </recommendedName>
</protein>
<dbReference type="PIRSF" id="PIRSF005536">
    <property type="entry name" value="Agal"/>
    <property type="match status" value="1"/>
</dbReference>
<dbReference type="EMBL" id="CP009416">
    <property type="protein sequence ID" value="AJD90308.1"/>
    <property type="molecule type" value="Genomic_DNA"/>
</dbReference>
<dbReference type="Pfam" id="PF16875">
    <property type="entry name" value="Glyco_hydro_36N"/>
    <property type="match status" value="1"/>
</dbReference>
<dbReference type="SUPFAM" id="SSF51445">
    <property type="entry name" value="(Trans)glycosidases"/>
    <property type="match status" value="1"/>
</dbReference>
<comment type="similarity">
    <text evidence="2">Belongs to the glycosyl hydrolase 36 family.</text>
</comment>
<dbReference type="InterPro" id="IPR013780">
    <property type="entry name" value="Glyco_hydro_b"/>
</dbReference>
<dbReference type="InterPro" id="IPR000111">
    <property type="entry name" value="Glyco_hydro_27/36_CS"/>
</dbReference>
<dbReference type="InterPro" id="IPR038417">
    <property type="entry name" value="Alpga-gal_N_sf"/>
</dbReference>